<reference evidence="1" key="1">
    <citation type="submission" date="2012-05" db="EMBL/GenBank/DDBJ databases">
        <authorList>
            <person name="Krishnakumar V."/>
            <person name="Cheung F."/>
            <person name="Xiao Y."/>
            <person name="Chan A."/>
            <person name="Moskal W.A."/>
            <person name="Town C.D."/>
        </authorList>
    </citation>
    <scope>NUCLEOTIDE SEQUENCE</scope>
</reference>
<proteinExistence type="evidence at transcript level"/>
<dbReference type="EMBL" id="BT141407">
    <property type="protein sequence ID" value="AFK41201.1"/>
    <property type="molecule type" value="mRNA"/>
</dbReference>
<name>I3SLQ9_MEDTR</name>
<organism evidence="1">
    <name type="scientific">Medicago truncatula</name>
    <name type="common">Barrel medic</name>
    <name type="synonym">Medicago tribuloides</name>
    <dbReference type="NCBI Taxonomy" id="3880"/>
    <lineage>
        <taxon>Eukaryota</taxon>
        <taxon>Viridiplantae</taxon>
        <taxon>Streptophyta</taxon>
        <taxon>Embryophyta</taxon>
        <taxon>Tracheophyta</taxon>
        <taxon>Spermatophyta</taxon>
        <taxon>Magnoliopsida</taxon>
        <taxon>eudicotyledons</taxon>
        <taxon>Gunneridae</taxon>
        <taxon>Pentapetalae</taxon>
        <taxon>rosids</taxon>
        <taxon>fabids</taxon>
        <taxon>Fabales</taxon>
        <taxon>Fabaceae</taxon>
        <taxon>Papilionoideae</taxon>
        <taxon>50 kb inversion clade</taxon>
        <taxon>NPAAA clade</taxon>
        <taxon>Hologalegina</taxon>
        <taxon>IRL clade</taxon>
        <taxon>Trifolieae</taxon>
        <taxon>Medicago</taxon>
    </lineage>
</organism>
<sequence>MSFLMVNNDTQINKEALYDKFVSASLLSFTCKR</sequence>
<protein>
    <submittedName>
        <fullName evidence="1">Uncharacterized protein</fullName>
    </submittedName>
</protein>
<evidence type="ECO:0000313" key="1">
    <source>
        <dbReference type="EMBL" id="AFK41201.1"/>
    </source>
</evidence>
<accession>I3SLQ9</accession>
<dbReference type="AlphaFoldDB" id="I3SLQ9"/>